<organism evidence="1 2">
    <name type="scientific">Cordylochernes scorpioides</name>
    <dbReference type="NCBI Taxonomy" id="51811"/>
    <lineage>
        <taxon>Eukaryota</taxon>
        <taxon>Metazoa</taxon>
        <taxon>Ecdysozoa</taxon>
        <taxon>Arthropoda</taxon>
        <taxon>Chelicerata</taxon>
        <taxon>Arachnida</taxon>
        <taxon>Pseudoscorpiones</taxon>
        <taxon>Cheliferoidea</taxon>
        <taxon>Chernetidae</taxon>
        <taxon>Cordylochernes</taxon>
    </lineage>
</organism>
<evidence type="ECO:0000313" key="1">
    <source>
        <dbReference type="EMBL" id="UYV75697.1"/>
    </source>
</evidence>
<proteinExistence type="predicted"/>
<keyword evidence="2" id="KW-1185">Reference proteome</keyword>
<reference evidence="1 2" key="1">
    <citation type="submission" date="2022-01" db="EMBL/GenBank/DDBJ databases">
        <title>A chromosomal length assembly of Cordylochernes scorpioides.</title>
        <authorList>
            <person name="Zeh D."/>
            <person name="Zeh J."/>
        </authorList>
    </citation>
    <scope>NUCLEOTIDE SEQUENCE [LARGE SCALE GENOMIC DNA]</scope>
    <source>
        <strain evidence="1">IN4F17</strain>
        <tissue evidence="1">Whole Body</tissue>
    </source>
</reference>
<evidence type="ECO:0000313" key="2">
    <source>
        <dbReference type="Proteomes" id="UP001235939"/>
    </source>
</evidence>
<evidence type="ECO:0008006" key="3">
    <source>
        <dbReference type="Google" id="ProtNLM"/>
    </source>
</evidence>
<protein>
    <recommendedName>
        <fullName evidence="3">Transposase</fullName>
    </recommendedName>
</protein>
<accession>A0ABY6L5D6</accession>
<dbReference type="EMBL" id="CP092875">
    <property type="protein sequence ID" value="UYV75697.1"/>
    <property type="molecule type" value="Genomic_DNA"/>
</dbReference>
<dbReference type="Proteomes" id="UP001235939">
    <property type="component" value="Chromosome 13"/>
</dbReference>
<sequence length="229" mass="26608">MGPPIHARNQTAVEALGRSRWFSAKEIEVNCICRKGHGQCVFETPFIYYLEKGRIITDEYYSNLLTIWMSKFARTRLEEGIVYHNNVPAHKIALDEIQEFSEKRRKQTLIFNKPILQRQFNAQTHYDHLSTNILVEDPGEEEVALEGKTRRYDIVDSIWGFPGPFHQEHFDFILASHPVKYSNSTNCLVIKFIELIYRFLTSSKSAYLTKSTQKEVLLASVIFTIGMKL</sequence>
<gene>
    <name evidence="1" type="ORF">LAZ67_13001046</name>
</gene>
<name>A0ABY6L5D6_9ARAC</name>